<proteinExistence type="predicted"/>
<reference evidence="1 2" key="1">
    <citation type="submission" date="2020-07" db="EMBL/GenBank/DDBJ databases">
        <authorList>
            <person name="Greguske E."/>
        </authorList>
    </citation>
    <scope>NUCLEOTIDE SEQUENCE [LARGE SCALE GENOMIC DNA]</scope>
</reference>
<evidence type="ECO:0000313" key="2">
    <source>
        <dbReference type="Proteomes" id="UP000516716"/>
    </source>
</evidence>
<dbReference type="RefSeq" id="YP_010113586.1">
    <property type="nucleotide sequence ID" value="NC_055905.1"/>
</dbReference>
<sequence length="69" mass="8538">MGYKLILLFLRRIDEIMDKEELIIKLKIISEKLRCGLIDQKTFDKEIEYLIRYKWKENKSFTKNSNYYN</sequence>
<accession>A0A7L7SWA0</accession>
<dbReference type="GeneID" id="65132118"/>
<evidence type="ECO:0000313" key="1">
    <source>
        <dbReference type="EMBL" id="QOC56885.1"/>
    </source>
</evidence>
<protein>
    <submittedName>
        <fullName evidence="1">Uncharacterized protein</fullName>
    </submittedName>
</protein>
<name>A0A7L7SWA0_9CAUD</name>
<dbReference type="KEGG" id="vg:65132118"/>
<dbReference type="Proteomes" id="UP000516716">
    <property type="component" value="Segment"/>
</dbReference>
<organism evidence="1 2">
    <name type="scientific">Bacillus phage Baseball_field</name>
    <dbReference type="NCBI Taxonomy" id="2756144"/>
    <lineage>
        <taxon>Viruses</taxon>
        <taxon>Duplodnaviria</taxon>
        <taxon>Heunggongvirae</taxon>
        <taxon>Uroviricota</taxon>
        <taxon>Caudoviricetes</taxon>
        <taxon>Salasmaviridae</taxon>
        <taxon>Northropvirinae</taxon>
        <taxon>Claudivirus</taxon>
        <taxon>Claudivirus baseballfield</taxon>
    </lineage>
</organism>
<keyword evidence="2" id="KW-1185">Reference proteome</keyword>
<dbReference type="EMBL" id="MT777452">
    <property type="protein sequence ID" value="QOC56885.1"/>
    <property type="molecule type" value="Genomic_DNA"/>
</dbReference>